<gene>
    <name evidence="2" type="ORF">E2C01_100635</name>
</gene>
<sequence length="45" mass="4890">MIQCPPRDALPKSVLSPSLHPSPPASPYLPPSLPPTPKWCRGRDT</sequence>
<dbReference type="EMBL" id="VSRR010143514">
    <property type="protein sequence ID" value="MPD04922.1"/>
    <property type="molecule type" value="Genomic_DNA"/>
</dbReference>
<accession>A0A5B7K3M5</accession>
<dbReference type="AlphaFoldDB" id="A0A5B7K3M5"/>
<evidence type="ECO:0000313" key="2">
    <source>
        <dbReference type="EMBL" id="MPD04922.1"/>
    </source>
</evidence>
<organism evidence="2 3">
    <name type="scientific">Portunus trituberculatus</name>
    <name type="common">Swimming crab</name>
    <name type="synonym">Neptunus trituberculatus</name>
    <dbReference type="NCBI Taxonomy" id="210409"/>
    <lineage>
        <taxon>Eukaryota</taxon>
        <taxon>Metazoa</taxon>
        <taxon>Ecdysozoa</taxon>
        <taxon>Arthropoda</taxon>
        <taxon>Crustacea</taxon>
        <taxon>Multicrustacea</taxon>
        <taxon>Malacostraca</taxon>
        <taxon>Eumalacostraca</taxon>
        <taxon>Eucarida</taxon>
        <taxon>Decapoda</taxon>
        <taxon>Pleocyemata</taxon>
        <taxon>Brachyura</taxon>
        <taxon>Eubrachyura</taxon>
        <taxon>Portunoidea</taxon>
        <taxon>Portunidae</taxon>
        <taxon>Portuninae</taxon>
        <taxon>Portunus</taxon>
    </lineage>
</organism>
<feature type="region of interest" description="Disordered" evidence="1">
    <location>
        <begin position="1"/>
        <end position="45"/>
    </location>
</feature>
<keyword evidence="3" id="KW-1185">Reference proteome</keyword>
<feature type="compositionally biased region" description="Pro residues" evidence="1">
    <location>
        <begin position="20"/>
        <end position="37"/>
    </location>
</feature>
<name>A0A5B7K3M5_PORTR</name>
<dbReference type="Proteomes" id="UP000324222">
    <property type="component" value="Unassembled WGS sequence"/>
</dbReference>
<reference evidence="2 3" key="1">
    <citation type="submission" date="2019-05" db="EMBL/GenBank/DDBJ databases">
        <title>Another draft genome of Portunus trituberculatus and its Hox gene families provides insights of decapod evolution.</title>
        <authorList>
            <person name="Jeong J.-H."/>
            <person name="Song I."/>
            <person name="Kim S."/>
            <person name="Choi T."/>
            <person name="Kim D."/>
            <person name="Ryu S."/>
            <person name="Kim W."/>
        </authorList>
    </citation>
    <scope>NUCLEOTIDE SEQUENCE [LARGE SCALE GENOMIC DNA]</scope>
    <source>
        <tissue evidence="2">Muscle</tissue>
    </source>
</reference>
<comment type="caution">
    <text evidence="2">The sequence shown here is derived from an EMBL/GenBank/DDBJ whole genome shotgun (WGS) entry which is preliminary data.</text>
</comment>
<evidence type="ECO:0000256" key="1">
    <source>
        <dbReference type="SAM" id="MobiDB-lite"/>
    </source>
</evidence>
<proteinExistence type="predicted"/>
<protein>
    <submittedName>
        <fullName evidence="2">Uncharacterized protein</fullName>
    </submittedName>
</protein>
<evidence type="ECO:0000313" key="3">
    <source>
        <dbReference type="Proteomes" id="UP000324222"/>
    </source>
</evidence>